<organism evidence="2 3">
    <name type="scientific">Colletotrichum navitas</name>
    <dbReference type="NCBI Taxonomy" id="681940"/>
    <lineage>
        <taxon>Eukaryota</taxon>
        <taxon>Fungi</taxon>
        <taxon>Dikarya</taxon>
        <taxon>Ascomycota</taxon>
        <taxon>Pezizomycotina</taxon>
        <taxon>Sordariomycetes</taxon>
        <taxon>Hypocreomycetidae</taxon>
        <taxon>Glomerellales</taxon>
        <taxon>Glomerellaceae</taxon>
        <taxon>Colletotrichum</taxon>
        <taxon>Colletotrichum graminicola species complex</taxon>
    </lineage>
</organism>
<accession>A0AAD8Q1P8</accession>
<reference evidence="2" key="1">
    <citation type="submission" date="2021-06" db="EMBL/GenBank/DDBJ databases">
        <title>Comparative genomics, transcriptomics and evolutionary studies reveal genomic signatures of adaptation to plant cell wall in hemibiotrophic fungi.</title>
        <authorList>
            <consortium name="DOE Joint Genome Institute"/>
            <person name="Baroncelli R."/>
            <person name="Diaz J.F."/>
            <person name="Benocci T."/>
            <person name="Peng M."/>
            <person name="Battaglia E."/>
            <person name="Haridas S."/>
            <person name="Andreopoulos W."/>
            <person name="Labutti K."/>
            <person name="Pangilinan J."/>
            <person name="Floch G.L."/>
            <person name="Makela M.R."/>
            <person name="Henrissat B."/>
            <person name="Grigoriev I.V."/>
            <person name="Crouch J.A."/>
            <person name="De Vries R.P."/>
            <person name="Sukno S.A."/>
            <person name="Thon M.R."/>
        </authorList>
    </citation>
    <scope>NUCLEOTIDE SEQUENCE</scope>
    <source>
        <strain evidence="2">CBS 125086</strain>
    </source>
</reference>
<protein>
    <recommendedName>
        <fullName evidence="4">Secreted protein</fullName>
    </recommendedName>
</protein>
<evidence type="ECO:0008006" key="4">
    <source>
        <dbReference type="Google" id="ProtNLM"/>
    </source>
</evidence>
<evidence type="ECO:0000313" key="3">
    <source>
        <dbReference type="Proteomes" id="UP001230504"/>
    </source>
</evidence>
<name>A0AAD8Q1P8_9PEZI</name>
<evidence type="ECO:0000256" key="1">
    <source>
        <dbReference type="SAM" id="SignalP"/>
    </source>
</evidence>
<sequence length="77" mass="8432">MGRLLVAWLIKKALGSSLFLPTTANRGMHDPVVNRMSTASQRPCINGILLVSRGGRIVNRLGERTPLISVPALARRR</sequence>
<keyword evidence="1" id="KW-0732">Signal</keyword>
<keyword evidence="3" id="KW-1185">Reference proteome</keyword>
<gene>
    <name evidence="2" type="ORF">LY79DRAFT_551153</name>
</gene>
<dbReference type="GeneID" id="85441856"/>
<dbReference type="Proteomes" id="UP001230504">
    <property type="component" value="Unassembled WGS sequence"/>
</dbReference>
<dbReference type="RefSeq" id="XP_060415140.1">
    <property type="nucleotide sequence ID" value="XM_060557616.1"/>
</dbReference>
<feature type="signal peptide" evidence="1">
    <location>
        <begin position="1"/>
        <end position="15"/>
    </location>
</feature>
<evidence type="ECO:0000313" key="2">
    <source>
        <dbReference type="EMBL" id="KAK1593874.1"/>
    </source>
</evidence>
<dbReference type="AlphaFoldDB" id="A0AAD8Q1P8"/>
<comment type="caution">
    <text evidence="2">The sequence shown here is derived from an EMBL/GenBank/DDBJ whole genome shotgun (WGS) entry which is preliminary data.</text>
</comment>
<feature type="chain" id="PRO_5042283988" description="Secreted protein" evidence="1">
    <location>
        <begin position="16"/>
        <end position="77"/>
    </location>
</feature>
<proteinExistence type="predicted"/>
<dbReference type="EMBL" id="JAHLJV010000023">
    <property type="protein sequence ID" value="KAK1593874.1"/>
    <property type="molecule type" value="Genomic_DNA"/>
</dbReference>